<protein>
    <submittedName>
        <fullName evidence="1">Uncharacterized protein</fullName>
    </submittedName>
</protein>
<accession>F1T5J4</accession>
<sequence>MKCEPWRACLANLDVKHSADDVHLGTKHKLDDRCTAKKHETIATYGAMQ</sequence>
<evidence type="ECO:0000313" key="2">
    <source>
        <dbReference type="Proteomes" id="UP000005947"/>
    </source>
</evidence>
<organism evidence="1 2">
    <name type="scientific">Fannyhessea vaginae DSM 15829</name>
    <dbReference type="NCBI Taxonomy" id="525256"/>
    <lineage>
        <taxon>Bacteria</taxon>
        <taxon>Bacillati</taxon>
        <taxon>Actinomycetota</taxon>
        <taxon>Coriobacteriia</taxon>
        <taxon>Coriobacteriales</taxon>
        <taxon>Atopobiaceae</taxon>
        <taxon>Fannyhessea</taxon>
    </lineage>
</organism>
<dbReference type="EMBL" id="ACGK02000001">
    <property type="protein sequence ID" value="EGF23139.1"/>
    <property type="molecule type" value="Genomic_DNA"/>
</dbReference>
<dbReference type="Proteomes" id="UP000005947">
    <property type="component" value="Unassembled WGS sequence"/>
</dbReference>
<comment type="caution">
    <text evidence="1">The sequence shown here is derived from an EMBL/GenBank/DDBJ whole genome shotgun (WGS) entry which is preliminary data.</text>
</comment>
<keyword evidence="2" id="KW-1185">Reference proteome</keyword>
<dbReference type="AlphaFoldDB" id="F1T5J4"/>
<evidence type="ECO:0000313" key="1">
    <source>
        <dbReference type="EMBL" id="EGF23139.1"/>
    </source>
</evidence>
<proteinExistence type="predicted"/>
<name>F1T5J4_9ACTN</name>
<reference evidence="1 2" key="1">
    <citation type="submission" date="2011-02" db="EMBL/GenBank/DDBJ databases">
        <authorList>
            <person name="Muzny D."/>
            <person name="Qin X."/>
            <person name="Buhay C."/>
            <person name="Dugan-Rocha S."/>
            <person name="Ding Y."/>
            <person name="Chen G."/>
            <person name="Hawes A."/>
            <person name="Holder M."/>
            <person name="Jhangiani S."/>
            <person name="Johnson A."/>
            <person name="Khan Z."/>
            <person name="Li Z."/>
            <person name="Liu W."/>
            <person name="Liu X."/>
            <person name="Perez L."/>
            <person name="Shen H."/>
            <person name="Wang Q."/>
            <person name="Watt J."/>
            <person name="Xi L."/>
            <person name="Xin Y."/>
            <person name="Zhou J."/>
            <person name="Deng J."/>
            <person name="Jiang H."/>
            <person name="Liu Y."/>
            <person name="Qu J."/>
            <person name="Song X.-Z."/>
            <person name="Zhang L."/>
            <person name="Villasana D."/>
            <person name="Johnson A."/>
            <person name="Liu J."/>
            <person name="Liyanage D."/>
            <person name="Lorensuhewa L."/>
            <person name="Robinson T."/>
            <person name="Song A."/>
            <person name="Song B.-B."/>
            <person name="Dinh H."/>
            <person name="Thornton R."/>
            <person name="Coyle M."/>
            <person name="Francisco L."/>
            <person name="Jackson L."/>
            <person name="Javaid M."/>
            <person name="Korchina V."/>
            <person name="Kovar C."/>
            <person name="Mata R."/>
            <person name="Mathew T."/>
            <person name="Ngo R."/>
            <person name="Nguyen L."/>
            <person name="Nguyen N."/>
            <person name="Okwuonu G."/>
            <person name="Ongeri F."/>
            <person name="Pham C."/>
            <person name="Simmons D."/>
            <person name="Wilczek-Boney K."/>
            <person name="Hale W."/>
            <person name="Jakkamsetti A."/>
            <person name="Pham P."/>
            <person name="Ruth R."/>
            <person name="San Lucas F."/>
            <person name="Warren J."/>
            <person name="Zhang J."/>
            <person name="Zhao Z."/>
            <person name="Zhou C."/>
            <person name="Zhu D."/>
            <person name="Lee S."/>
            <person name="Bess C."/>
            <person name="Blankenburg K."/>
            <person name="Forbes L."/>
            <person name="Fu Q."/>
            <person name="Gubbala S."/>
            <person name="Hirani K."/>
            <person name="Jayaseelan J.C."/>
            <person name="Lara F."/>
            <person name="Munidasa M."/>
            <person name="Palculict T."/>
            <person name="Patil S."/>
            <person name="Pu L.-L."/>
            <person name="Saada N."/>
            <person name="Tang L."/>
            <person name="Weissenberger G."/>
            <person name="Zhu Y."/>
            <person name="Hemphill L."/>
            <person name="Shang Y."/>
            <person name="Youmans B."/>
            <person name="Ayvaz T."/>
            <person name="Ross M."/>
            <person name="Santibanez J."/>
            <person name="Aqrawi P."/>
            <person name="Gross S."/>
            <person name="Joshi V."/>
            <person name="Fowler G."/>
            <person name="Nazareth L."/>
            <person name="Reid J."/>
            <person name="Worley K."/>
            <person name="Petrosino J."/>
            <person name="Highlander S."/>
            <person name="Gibbs R."/>
        </authorList>
    </citation>
    <scope>NUCLEOTIDE SEQUENCE [LARGE SCALE GENOMIC DNA]</scope>
    <source>
        <strain evidence="1 2">DSM 15829</strain>
    </source>
</reference>
<gene>
    <name evidence="1" type="ORF">HMPREF0091_10086</name>
</gene>